<keyword evidence="1" id="KW-0560">Oxidoreductase</keyword>
<dbReference type="SUPFAM" id="SSF52283">
    <property type="entry name" value="Formate/glycerate dehydrogenase catalytic domain-like"/>
    <property type="match status" value="1"/>
</dbReference>
<dbReference type="GO" id="GO:0016618">
    <property type="term" value="F:hydroxypyruvate reductase [NAD(P)H] activity"/>
    <property type="evidence" value="ECO:0007669"/>
    <property type="project" value="TreeGrafter"/>
</dbReference>
<dbReference type="InterPro" id="IPR050223">
    <property type="entry name" value="D-isomer_2-hydroxyacid_DH"/>
</dbReference>
<organism evidence="4 5">
    <name type="scientific">Aeromicrobium ginsengisoli</name>
    <dbReference type="NCBI Taxonomy" id="363867"/>
    <lineage>
        <taxon>Bacteria</taxon>
        <taxon>Bacillati</taxon>
        <taxon>Actinomycetota</taxon>
        <taxon>Actinomycetes</taxon>
        <taxon>Propionibacteriales</taxon>
        <taxon>Nocardioidaceae</taxon>
        <taxon>Aeromicrobium</taxon>
    </lineage>
</organism>
<dbReference type="GO" id="GO:0030267">
    <property type="term" value="F:glyoxylate reductase (NADPH) activity"/>
    <property type="evidence" value="ECO:0007669"/>
    <property type="project" value="TreeGrafter"/>
</dbReference>
<feature type="domain" description="D-isomer specific 2-hydroxyacid dehydrogenase NAD-binding" evidence="3">
    <location>
        <begin position="101"/>
        <end position="267"/>
    </location>
</feature>
<gene>
    <name evidence="4" type="ORF">ESP70_006340</name>
</gene>
<keyword evidence="2" id="KW-0520">NAD</keyword>
<evidence type="ECO:0000256" key="1">
    <source>
        <dbReference type="ARBA" id="ARBA00023002"/>
    </source>
</evidence>
<dbReference type="InterPro" id="IPR006140">
    <property type="entry name" value="D-isomer_DH_NAD-bd"/>
</dbReference>
<name>A0A5M4FK46_9ACTN</name>
<sequence>MTLRVTVPDEGWLERLSDLDDRVDLSVWDFSTPQPEGRIDLAVRPYTPTTDGLDRLDPSGLEVLQLQTLGFDGVLEVLPAGITVCNAVGVHEGSTAELAVALLLASQREIDGFARERGQWNRRFTASLLDRRIMLLGYGGIGVEVEKRLEGFDAELVRVAGHRREDERGVVHGNAELADLLPTVDAVVVAVPLSDATIGLVGDGFLDALPDGAVVVNVSRGKVADTDAIVRQAGRIRYATDVTDPEPLPADHPLWQVPGVLISPHVGGMSTAMQPRIDAVVRRQITHLLEGRGPDSIVISP</sequence>
<dbReference type="RefSeq" id="WP_149688435.1">
    <property type="nucleotide sequence ID" value="NZ_SDPQ02000001.1"/>
</dbReference>
<accession>A0A5M4FK46</accession>
<dbReference type="InterPro" id="IPR036291">
    <property type="entry name" value="NAD(P)-bd_dom_sf"/>
</dbReference>
<dbReference type="Proteomes" id="UP000380867">
    <property type="component" value="Unassembled WGS sequence"/>
</dbReference>
<keyword evidence="5" id="KW-1185">Reference proteome</keyword>
<evidence type="ECO:0000259" key="3">
    <source>
        <dbReference type="Pfam" id="PF02826"/>
    </source>
</evidence>
<evidence type="ECO:0000313" key="5">
    <source>
        <dbReference type="Proteomes" id="UP000380867"/>
    </source>
</evidence>
<reference evidence="4" key="1">
    <citation type="submission" date="2019-09" db="EMBL/GenBank/DDBJ databases">
        <authorList>
            <person name="Li J."/>
        </authorList>
    </citation>
    <scope>NUCLEOTIDE SEQUENCE [LARGE SCALE GENOMIC DNA]</scope>
    <source>
        <strain evidence="4">JCM 14732</strain>
    </source>
</reference>
<dbReference type="PANTHER" id="PTHR10996">
    <property type="entry name" value="2-HYDROXYACID DEHYDROGENASE-RELATED"/>
    <property type="match status" value="1"/>
</dbReference>
<evidence type="ECO:0000313" key="4">
    <source>
        <dbReference type="EMBL" id="KAA1400342.1"/>
    </source>
</evidence>
<evidence type="ECO:0000256" key="2">
    <source>
        <dbReference type="ARBA" id="ARBA00023027"/>
    </source>
</evidence>
<dbReference type="OrthoDB" id="4324715at2"/>
<dbReference type="Gene3D" id="3.40.50.720">
    <property type="entry name" value="NAD(P)-binding Rossmann-like Domain"/>
    <property type="match status" value="2"/>
</dbReference>
<dbReference type="GO" id="GO:0005829">
    <property type="term" value="C:cytosol"/>
    <property type="evidence" value="ECO:0007669"/>
    <property type="project" value="TreeGrafter"/>
</dbReference>
<dbReference type="GO" id="GO:0051287">
    <property type="term" value="F:NAD binding"/>
    <property type="evidence" value="ECO:0007669"/>
    <property type="project" value="InterPro"/>
</dbReference>
<dbReference type="Pfam" id="PF02826">
    <property type="entry name" value="2-Hacid_dh_C"/>
    <property type="match status" value="1"/>
</dbReference>
<protein>
    <submittedName>
        <fullName evidence="4">Hydroxyacid dehydrogenase</fullName>
    </submittedName>
</protein>
<dbReference type="PANTHER" id="PTHR10996:SF178">
    <property type="entry name" value="2-HYDROXYACID DEHYDROGENASE YGL185C-RELATED"/>
    <property type="match status" value="1"/>
</dbReference>
<proteinExistence type="predicted"/>
<dbReference type="EMBL" id="SDPQ02000001">
    <property type="protein sequence ID" value="KAA1400342.1"/>
    <property type="molecule type" value="Genomic_DNA"/>
</dbReference>
<comment type="caution">
    <text evidence="4">The sequence shown here is derived from an EMBL/GenBank/DDBJ whole genome shotgun (WGS) entry which is preliminary data.</text>
</comment>
<dbReference type="AlphaFoldDB" id="A0A5M4FK46"/>
<dbReference type="SUPFAM" id="SSF51735">
    <property type="entry name" value="NAD(P)-binding Rossmann-fold domains"/>
    <property type="match status" value="1"/>
</dbReference>